<proteinExistence type="predicted"/>
<keyword evidence="2" id="KW-1185">Reference proteome</keyword>
<protein>
    <submittedName>
        <fullName evidence="1">13528_t:CDS:1</fullName>
    </submittedName>
</protein>
<comment type="caution">
    <text evidence="1">The sequence shown here is derived from an EMBL/GenBank/DDBJ whole genome shotgun (WGS) entry which is preliminary data.</text>
</comment>
<dbReference type="Proteomes" id="UP000789901">
    <property type="component" value="Unassembled WGS sequence"/>
</dbReference>
<evidence type="ECO:0000313" key="2">
    <source>
        <dbReference type="Proteomes" id="UP000789901"/>
    </source>
</evidence>
<feature type="non-terminal residue" evidence="1">
    <location>
        <position position="1"/>
    </location>
</feature>
<gene>
    <name evidence="1" type="ORF">GMARGA_LOCUS38420</name>
</gene>
<dbReference type="EMBL" id="CAJVQB010085648">
    <property type="protein sequence ID" value="CAG8846954.1"/>
    <property type="molecule type" value="Genomic_DNA"/>
</dbReference>
<reference evidence="1 2" key="1">
    <citation type="submission" date="2021-06" db="EMBL/GenBank/DDBJ databases">
        <authorList>
            <person name="Kallberg Y."/>
            <person name="Tangrot J."/>
            <person name="Rosling A."/>
        </authorList>
    </citation>
    <scope>NUCLEOTIDE SEQUENCE [LARGE SCALE GENOMIC DNA]</scope>
    <source>
        <strain evidence="1 2">120-4 pot B 10/14</strain>
    </source>
</reference>
<name>A0ABN7X690_GIGMA</name>
<evidence type="ECO:0000313" key="1">
    <source>
        <dbReference type="EMBL" id="CAG8846954.1"/>
    </source>
</evidence>
<accession>A0ABN7X690</accession>
<organism evidence="1 2">
    <name type="scientific">Gigaspora margarita</name>
    <dbReference type="NCBI Taxonomy" id="4874"/>
    <lineage>
        <taxon>Eukaryota</taxon>
        <taxon>Fungi</taxon>
        <taxon>Fungi incertae sedis</taxon>
        <taxon>Mucoromycota</taxon>
        <taxon>Glomeromycotina</taxon>
        <taxon>Glomeromycetes</taxon>
        <taxon>Diversisporales</taxon>
        <taxon>Gigasporaceae</taxon>
        <taxon>Gigaspora</taxon>
    </lineage>
</organism>
<sequence>EFIDLNFYDNNEIENNLSLNNQQQLETEEYSDHDLDLEALLDEEFQN</sequence>